<accession>A0A2J6Q5T1</accession>
<evidence type="ECO:0008006" key="8">
    <source>
        <dbReference type="Google" id="ProtNLM"/>
    </source>
</evidence>
<evidence type="ECO:0000256" key="3">
    <source>
        <dbReference type="ARBA" id="ARBA00022989"/>
    </source>
</evidence>
<evidence type="ECO:0000256" key="2">
    <source>
        <dbReference type="ARBA" id="ARBA00022692"/>
    </source>
</evidence>
<feature type="transmembrane region" description="Helical" evidence="5">
    <location>
        <begin position="85"/>
        <end position="105"/>
    </location>
</feature>
<evidence type="ECO:0000313" key="6">
    <source>
        <dbReference type="EMBL" id="PMD21554.1"/>
    </source>
</evidence>
<dbReference type="EMBL" id="KZ613480">
    <property type="protein sequence ID" value="PMD21554.1"/>
    <property type="molecule type" value="Genomic_DNA"/>
</dbReference>
<feature type="transmembrane region" description="Helical" evidence="5">
    <location>
        <begin position="151"/>
        <end position="176"/>
    </location>
</feature>
<dbReference type="OrthoDB" id="5384040at2759"/>
<keyword evidence="7" id="KW-1185">Reference proteome</keyword>
<feature type="transmembrane region" description="Helical" evidence="5">
    <location>
        <begin position="275"/>
        <end position="294"/>
    </location>
</feature>
<dbReference type="InterPro" id="IPR007568">
    <property type="entry name" value="RTA1"/>
</dbReference>
<organism evidence="6 7">
    <name type="scientific">Hyaloscypha hepaticicola</name>
    <dbReference type="NCBI Taxonomy" id="2082293"/>
    <lineage>
        <taxon>Eukaryota</taxon>
        <taxon>Fungi</taxon>
        <taxon>Dikarya</taxon>
        <taxon>Ascomycota</taxon>
        <taxon>Pezizomycotina</taxon>
        <taxon>Leotiomycetes</taxon>
        <taxon>Helotiales</taxon>
        <taxon>Hyaloscyphaceae</taxon>
        <taxon>Hyaloscypha</taxon>
    </lineage>
</organism>
<protein>
    <recommendedName>
        <fullName evidence="8">RTA1-domain-containing protein</fullName>
    </recommendedName>
</protein>
<feature type="transmembrane region" description="Helical" evidence="5">
    <location>
        <begin position="53"/>
        <end position="73"/>
    </location>
</feature>
<feature type="transmembrane region" description="Helical" evidence="5">
    <location>
        <begin position="237"/>
        <end position="255"/>
    </location>
</feature>
<reference evidence="6 7" key="1">
    <citation type="submission" date="2016-05" db="EMBL/GenBank/DDBJ databases">
        <title>A degradative enzymes factory behind the ericoid mycorrhizal symbiosis.</title>
        <authorList>
            <consortium name="DOE Joint Genome Institute"/>
            <person name="Martino E."/>
            <person name="Morin E."/>
            <person name="Grelet G."/>
            <person name="Kuo A."/>
            <person name="Kohler A."/>
            <person name="Daghino S."/>
            <person name="Barry K."/>
            <person name="Choi C."/>
            <person name="Cichocki N."/>
            <person name="Clum A."/>
            <person name="Copeland A."/>
            <person name="Hainaut M."/>
            <person name="Haridas S."/>
            <person name="Labutti K."/>
            <person name="Lindquist E."/>
            <person name="Lipzen A."/>
            <person name="Khouja H.-R."/>
            <person name="Murat C."/>
            <person name="Ohm R."/>
            <person name="Olson A."/>
            <person name="Spatafora J."/>
            <person name="Veneault-Fourrey C."/>
            <person name="Henrissat B."/>
            <person name="Grigoriev I."/>
            <person name="Martin F."/>
            <person name="Perotto S."/>
        </authorList>
    </citation>
    <scope>NUCLEOTIDE SEQUENCE [LARGE SCALE GENOMIC DNA]</scope>
    <source>
        <strain evidence="6 7">UAMH 7357</strain>
    </source>
</reference>
<dbReference type="PANTHER" id="PTHR31465:SF15">
    <property type="entry name" value="LIPID TRANSPORTER ATNI-RELATED"/>
    <property type="match status" value="1"/>
</dbReference>
<dbReference type="PANTHER" id="PTHR31465">
    <property type="entry name" value="PROTEIN RTA1-RELATED"/>
    <property type="match status" value="1"/>
</dbReference>
<evidence type="ECO:0000256" key="4">
    <source>
        <dbReference type="ARBA" id="ARBA00023136"/>
    </source>
</evidence>
<dbReference type="STRING" id="1745343.A0A2J6Q5T1"/>
<keyword evidence="2 5" id="KW-0812">Transmembrane</keyword>
<gene>
    <name evidence="6" type="ORF">NA56DRAFT_571735</name>
</gene>
<sequence length="379" mass="43188">MTVDYITLPGVTNDHVTLAPQTISIAIPTCIQTITPDKNGYVPPGTCNALYNYYPSFVAALIFSCFFGMLTVAHIWQAAYFKTKFCWVIIMASVWETISFVARTISTRNQQNVWIELISDLFVLLAPLWVNAFAYMLLARMIYFYLPTHSIFSIPASVLALAFVSLDFVSFVIQIIGGSYAGPTAPMAQQLKGVHIYMGGIGLQQFFIFIFLALGVKFHREMLKWEYTGRAKQGWKRLLFTLYASLGFITIRFFFRFIEFSGGETSSNPLPYHEAYFYALEAVPMCFAILCYNITHPGTVLQGLEAKLPTIRSLLFRKRGARKAHEELKGEDEVELVGKYVKLRKYSVSGYVELERRIREREADRLERSLDCGETDVRQ</sequence>
<feature type="transmembrane region" description="Helical" evidence="5">
    <location>
        <begin position="196"/>
        <end position="216"/>
    </location>
</feature>
<dbReference type="AlphaFoldDB" id="A0A2J6Q5T1"/>
<dbReference type="GO" id="GO:0016020">
    <property type="term" value="C:membrane"/>
    <property type="evidence" value="ECO:0007669"/>
    <property type="project" value="UniProtKB-SubCell"/>
</dbReference>
<comment type="subcellular location">
    <subcellularLocation>
        <location evidence="1">Membrane</location>
        <topology evidence="1">Multi-pass membrane protein</topology>
    </subcellularLocation>
</comment>
<proteinExistence type="predicted"/>
<evidence type="ECO:0000256" key="1">
    <source>
        <dbReference type="ARBA" id="ARBA00004141"/>
    </source>
</evidence>
<feature type="transmembrane region" description="Helical" evidence="5">
    <location>
        <begin position="117"/>
        <end position="139"/>
    </location>
</feature>
<dbReference type="Pfam" id="PF04479">
    <property type="entry name" value="RTA1"/>
    <property type="match status" value="1"/>
</dbReference>
<evidence type="ECO:0000313" key="7">
    <source>
        <dbReference type="Proteomes" id="UP000235672"/>
    </source>
</evidence>
<keyword evidence="3 5" id="KW-1133">Transmembrane helix</keyword>
<name>A0A2J6Q5T1_9HELO</name>
<keyword evidence="4 5" id="KW-0472">Membrane</keyword>
<evidence type="ECO:0000256" key="5">
    <source>
        <dbReference type="SAM" id="Phobius"/>
    </source>
</evidence>
<dbReference type="Proteomes" id="UP000235672">
    <property type="component" value="Unassembled WGS sequence"/>
</dbReference>